<dbReference type="GO" id="GO:0005737">
    <property type="term" value="C:cytoplasm"/>
    <property type="evidence" value="ECO:0007669"/>
    <property type="project" value="UniProtKB-SubCell"/>
</dbReference>
<dbReference type="PANTHER" id="PTHR33705">
    <property type="entry name" value="PHOSPHOCARRIER PROTEIN HPR"/>
    <property type="match status" value="1"/>
</dbReference>
<evidence type="ECO:0000259" key="6">
    <source>
        <dbReference type="PROSITE" id="PS51350"/>
    </source>
</evidence>
<dbReference type="GO" id="GO:0009401">
    <property type="term" value="P:phosphoenolpyruvate-dependent sugar phosphotransferase system"/>
    <property type="evidence" value="ECO:0007669"/>
    <property type="project" value="UniProtKB-KW"/>
</dbReference>
<evidence type="ECO:0000256" key="1">
    <source>
        <dbReference type="ARBA" id="ARBA00003681"/>
    </source>
</evidence>
<dbReference type="SUPFAM" id="SSF55594">
    <property type="entry name" value="HPr-like"/>
    <property type="match status" value="1"/>
</dbReference>
<dbReference type="PROSITE" id="PS00369">
    <property type="entry name" value="PTS_HPR_HIS"/>
    <property type="match status" value="1"/>
</dbReference>
<evidence type="ECO:0000313" key="8">
    <source>
        <dbReference type="Proteomes" id="UP000198304"/>
    </source>
</evidence>
<dbReference type="PROSITE" id="PS51350">
    <property type="entry name" value="PTS_HPR_DOM"/>
    <property type="match status" value="1"/>
</dbReference>
<sequence length="88" mass="9579">MISQKITVKNVAGLHARPATLLVKEASKYQSDITIVKNDREGNAKSILGVMAMAAKKGDEIEIRVDGSDEKEALAAIITLFEFNFGEE</sequence>
<dbReference type="CDD" id="cd00367">
    <property type="entry name" value="PTS-HPr_like"/>
    <property type="match status" value="1"/>
</dbReference>
<evidence type="ECO:0000256" key="2">
    <source>
        <dbReference type="ARBA" id="ARBA00004496"/>
    </source>
</evidence>
<dbReference type="NCBIfam" id="TIGR01003">
    <property type="entry name" value="PTS_HPr_family"/>
    <property type="match status" value="1"/>
</dbReference>
<dbReference type="PRINTS" id="PR00107">
    <property type="entry name" value="PHOSPHOCPHPR"/>
</dbReference>
<proteinExistence type="predicted"/>
<dbReference type="AlphaFoldDB" id="A0A239IX11"/>
<evidence type="ECO:0000256" key="4">
    <source>
        <dbReference type="ARBA" id="ARBA00022490"/>
    </source>
</evidence>
<keyword evidence="4" id="KW-0963">Cytoplasm</keyword>
<dbReference type="Gene3D" id="3.30.1340.10">
    <property type="entry name" value="HPr-like"/>
    <property type="match status" value="1"/>
</dbReference>
<dbReference type="InterPro" id="IPR035895">
    <property type="entry name" value="HPr-like_sf"/>
</dbReference>
<keyword evidence="5" id="KW-0598">Phosphotransferase system</keyword>
<dbReference type="Proteomes" id="UP000198304">
    <property type="component" value="Unassembled WGS sequence"/>
</dbReference>
<gene>
    <name evidence="7" type="ORF">SAMN05446037_103136</name>
</gene>
<reference evidence="7 8" key="1">
    <citation type="submission" date="2017-06" db="EMBL/GenBank/DDBJ databases">
        <authorList>
            <person name="Kim H.J."/>
            <person name="Triplett B.A."/>
        </authorList>
    </citation>
    <scope>NUCLEOTIDE SEQUENCE [LARGE SCALE GENOMIC DNA]</scope>
    <source>
        <strain evidence="7 8">SCA</strain>
    </source>
</reference>
<evidence type="ECO:0000313" key="7">
    <source>
        <dbReference type="EMBL" id="SNS98141.1"/>
    </source>
</evidence>
<evidence type="ECO:0000256" key="5">
    <source>
        <dbReference type="ARBA" id="ARBA00022683"/>
    </source>
</evidence>
<dbReference type="EMBL" id="FZOJ01000031">
    <property type="protein sequence ID" value="SNS98141.1"/>
    <property type="molecule type" value="Genomic_DNA"/>
</dbReference>
<accession>A0A239IX11</accession>
<dbReference type="RefSeq" id="WP_089284776.1">
    <property type="nucleotide sequence ID" value="NZ_FZOJ01000031.1"/>
</dbReference>
<keyword evidence="8" id="KW-1185">Reference proteome</keyword>
<comment type="subcellular location">
    <subcellularLocation>
        <location evidence="2">Cytoplasm</location>
    </subcellularLocation>
</comment>
<dbReference type="OrthoDB" id="9809047at2"/>
<name>A0A239IX11_9FIRM</name>
<comment type="function">
    <text evidence="1">General (non sugar-specific) component of the phosphoenolpyruvate-dependent sugar phosphotransferase system (sugar PTS). This major carbohydrate active-transport system catalyzes the phosphorylation of incoming sugar substrates concomitantly with their translocation across the cell membrane. The phosphoryl group from phosphoenolpyruvate (PEP) is transferred to the phosphoryl carrier protein HPr by enzyme I. Phospho-HPr then transfers it to the PTS EIIA domain.</text>
</comment>
<dbReference type="InterPro" id="IPR050399">
    <property type="entry name" value="HPr"/>
</dbReference>
<dbReference type="InterPro" id="IPR002114">
    <property type="entry name" value="PTS_HPr_Ser_P_site"/>
</dbReference>
<dbReference type="PANTHER" id="PTHR33705:SF2">
    <property type="entry name" value="PHOSPHOCARRIER PROTEIN NPR"/>
    <property type="match status" value="1"/>
</dbReference>
<protein>
    <recommendedName>
        <fullName evidence="3">Phosphocarrier protein HPr</fullName>
    </recommendedName>
</protein>
<evidence type="ECO:0000256" key="3">
    <source>
        <dbReference type="ARBA" id="ARBA00020422"/>
    </source>
</evidence>
<dbReference type="InterPro" id="IPR001020">
    <property type="entry name" value="PTS_HPr_His_P_site"/>
</dbReference>
<dbReference type="Pfam" id="PF00381">
    <property type="entry name" value="PTS-HPr"/>
    <property type="match status" value="1"/>
</dbReference>
<feature type="domain" description="HPr" evidence="6">
    <location>
        <begin position="1"/>
        <end position="88"/>
    </location>
</feature>
<organism evidence="7 8">
    <name type="scientific">Anaerovirgula multivorans</name>
    <dbReference type="NCBI Taxonomy" id="312168"/>
    <lineage>
        <taxon>Bacteria</taxon>
        <taxon>Bacillati</taxon>
        <taxon>Bacillota</taxon>
        <taxon>Clostridia</taxon>
        <taxon>Peptostreptococcales</taxon>
        <taxon>Natronincolaceae</taxon>
        <taxon>Anaerovirgula</taxon>
    </lineage>
</organism>
<dbReference type="PROSITE" id="PS00589">
    <property type="entry name" value="PTS_HPR_SER"/>
    <property type="match status" value="1"/>
</dbReference>
<dbReference type="InterPro" id="IPR000032">
    <property type="entry name" value="HPr-like"/>
</dbReference>